<evidence type="ECO:0000259" key="2">
    <source>
        <dbReference type="Pfam" id="PF08240"/>
    </source>
</evidence>
<sequence length="214" mass="22536">MRAVGFHEPLPIDNPSSLLDLVVDVPTIFGREILVEIKTIAVNPFEYKLRLHPGKFTAPKILGFDAASVVAALGPGVSLFKVGDEVYYMGGATGHGSNAEYQAVDERLVALKPTSLSFPEAAGFAYDSIFNRLGVSKNDPAVNKPATKKSVLILNGAGGVGSIAIQLLKELTDATVVATASRPQSSVWVAQLGADYVVNHGEDIPQQLAAIGIP</sequence>
<dbReference type="AlphaFoldDB" id="A0A6G0WLS3"/>
<evidence type="ECO:0000313" key="3">
    <source>
        <dbReference type="EMBL" id="KAF0728254.1"/>
    </source>
</evidence>
<name>A0A6G0WLS3_9STRA</name>
<dbReference type="Gene3D" id="3.40.50.720">
    <property type="entry name" value="NAD(P)-binding Rossmann-like Domain"/>
    <property type="match status" value="1"/>
</dbReference>
<dbReference type="InterPro" id="IPR036291">
    <property type="entry name" value="NAD(P)-bd_dom_sf"/>
</dbReference>
<dbReference type="InterPro" id="IPR013154">
    <property type="entry name" value="ADH-like_N"/>
</dbReference>
<dbReference type="PANTHER" id="PTHR44154">
    <property type="entry name" value="QUINONE OXIDOREDUCTASE"/>
    <property type="match status" value="1"/>
</dbReference>
<dbReference type="EMBL" id="VJMJ01000180">
    <property type="protein sequence ID" value="KAF0728254.1"/>
    <property type="molecule type" value="Genomic_DNA"/>
</dbReference>
<keyword evidence="4" id="KW-1185">Reference proteome</keyword>
<organism evidence="3 4">
    <name type="scientific">Aphanomyces euteiches</name>
    <dbReference type="NCBI Taxonomy" id="100861"/>
    <lineage>
        <taxon>Eukaryota</taxon>
        <taxon>Sar</taxon>
        <taxon>Stramenopiles</taxon>
        <taxon>Oomycota</taxon>
        <taxon>Saprolegniomycetes</taxon>
        <taxon>Saprolegniales</taxon>
        <taxon>Verrucalvaceae</taxon>
        <taxon>Aphanomyces</taxon>
    </lineage>
</organism>
<dbReference type="SUPFAM" id="SSF50129">
    <property type="entry name" value="GroES-like"/>
    <property type="match status" value="1"/>
</dbReference>
<dbReference type="SUPFAM" id="SSF51735">
    <property type="entry name" value="NAD(P)-binding Rossmann-fold domains"/>
    <property type="match status" value="1"/>
</dbReference>
<dbReference type="PANTHER" id="PTHR44154:SF1">
    <property type="entry name" value="QUINONE OXIDOREDUCTASE"/>
    <property type="match status" value="1"/>
</dbReference>
<dbReference type="VEuPathDB" id="FungiDB:AeMF1_007451"/>
<evidence type="ECO:0000256" key="1">
    <source>
        <dbReference type="ARBA" id="ARBA00022857"/>
    </source>
</evidence>
<dbReference type="Proteomes" id="UP000481153">
    <property type="component" value="Unassembled WGS sequence"/>
</dbReference>
<gene>
    <name evidence="3" type="ORF">Ae201684_013905</name>
</gene>
<proteinExistence type="predicted"/>
<evidence type="ECO:0000313" key="4">
    <source>
        <dbReference type="Proteomes" id="UP000481153"/>
    </source>
</evidence>
<keyword evidence="1" id="KW-0521">NADP</keyword>
<protein>
    <recommendedName>
        <fullName evidence="2">Alcohol dehydrogenase-like N-terminal domain-containing protein</fullName>
    </recommendedName>
</protein>
<dbReference type="InterPro" id="IPR051603">
    <property type="entry name" value="Zinc-ADH_QOR/CCCR"/>
</dbReference>
<dbReference type="InterPro" id="IPR011032">
    <property type="entry name" value="GroES-like_sf"/>
</dbReference>
<feature type="domain" description="Alcohol dehydrogenase-like N-terminal" evidence="2">
    <location>
        <begin position="32"/>
        <end position="113"/>
    </location>
</feature>
<dbReference type="Pfam" id="PF08240">
    <property type="entry name" value="ADH_N"/>
    <property type="match status" value="1"/>
</dbReference>
<dbReference type="Gene3D" id="3.90.180.10">
    <property type="entry name" value="Medium-chain alcohol dehydrogenases, catalytic domain"/>
    <property type="match status" value="1"/>
</dbReference>
<reference evidence="3 4" key="1">
    <citation type="submission" date="2019-07" db="EMBL/GenBank/DDBJ databases">
        <title>Genomics analysis of Aphanomyces spp. identifies a new class of oomycete effector associated with host adaptation.</title>
        <authorList>
            <person name="Gaulin E."/>
        </authorList>
    </citation>
    <scope>NUCLEOTIDE SEQUENCE [LARGE SCALE GENOMIC DNA]</scope>
    <source>
        <strain evidence="3 4">ATCC 201684</strain>
    </source>
</reference>
<accession>A0A6G0WLS3</accession>
<comment type="caution">
    <text evidence="3">The sequence shown here is derived from an EMBL/GenBank/DDBJ whole genome shotgun (WGS) entry which is preliminary data.</text>
</comment>